<keyword evidence="4" id="KW-1185">Reference proteome</keyword>
<proteinExistence type="inferred from homology"/>
<evidence type="ECO:0000256" key="2">
    <source>
        <dbReference type="SAM" id="Coils"/>
    </source>
</evidence>
<keyword evidence="2" id="KW-0175">Coiled coil</keyword>
<dbReference type="EMBL" id="CM002873">
    <property type="protein sequence ID" value="KFK34283.1"/>
    <property type="molecule type" value="Genomic_DNA"/>
</dbReference>
<organism evidence="3 4">
    <name type="scientific">Arabis alpina</name>
    <name type="common">Alpine rock-cress</name>
    <dbReference type="NCBI Taxonomy" id="50452"/>
    <lineage>
        <taxon>Eukaryota</taxon>
        <taxon>Viridiplantae</taxon>
        <taxon>Streptophyta</taxon>
        <taxon>Embryophyta</taxon>
        <taxon>Tracheophyta</taxon>
        <taxon>Spermatophyta</taxon>
        <taxon>Magnoliopsida</taxon>
        <taxon>eudicotyledons</taxon>
        <taxon>Gunneridae</taxon>
        <taxon>Pentapetalae</taxon>
        <taxon>rosids</taxon>
        <taxon>malvids</taxon>
        <taxon>Brassicales</taxon>
        <taxon>Brassicaceae</taxon>
        <taxon>Arabideae</taxon>
        <taxon>Arabis</taxon>
    </lineage>
</organism>
<evidence type="ECO:0000313" key="4">
    <source>
        <dbReference type="Proteomes" id="UP000029120"/>
    </source>
</evidence>
<evidence type="ECO:0000313" key="3">
    <source>
        <dbReference type="EMBL" id="KFK34283.1"/>
    </source>
</evidence>
<comment type="similarity">
    <text evidence="1">Belongs to the PPR family. P subfamily.</text>
</comment>
<dbReference type="Gramene" id="KFK34283">
    <property type="protein sequence ID" value="KFK34283"/>
    <property type="gene ID" value="AALP_AA5G125100"/>
</dbReference>
<dbReference type="PANTHER" id="PTHR45717">
    <property type="entry name" value="OS12G0527900 PROTEIN"/>
    <property type="match status" value="1"/>
</dbReference>
<accession>A0A087GWN1</accession>
<dbReference type="Proteomes" id="UP000029120">
    <property type="component" value="Chromosome 5"/>
</dbReference>
<dbReference type="PANTHER" id="PTHR45717:SF47">
    <property type="entry name" value="PENTACOTRIPEPTIDE-REPEAT REGION OF PRORP DOMAIN-CONTAINING PROTEIN"/>
    <property type="match status" value="1"/>
</dbReference>
<dbReference type="GO" id="GO:0005739">
    <property type="term" value="C:mitochondrion"/>
    <property type="evidence" value="ECO:0007669"/>
    <property type="project" value="TreeGrafter"/>
</dbReference>
<dbReference type="AlphaFoldDB" id="A0A087GWN1"/>
<reference evidence="4" key="1">
    <citation type="journal article" date="2015" name="Nat. Plants">
        <title>Genome expansion of Arabis alpina linked with retrotransposition and reduced symmetric DNA methylation.</title>
        <authorList>
            <person name="Willing E.M."/>
            <person name="Rawat V."/>
            <person name="Mandakova T."/>
            <person name="Maumus F."/>
            <person name="James G.V."/>
            <person name="Nordstroem K.J."/>
            <person name="Becker C."/>
            <person name="Warthmann N."/>
            <person name="Chica C."/>
            <person name="Szarzynska B."/>
            <person name="Zytnicki M."/>
            <person name="Albani M.C."/>
            <person name="Kiefer C."/>
            <person name="Bergonzi S."/>
            <person name="Castaings L."/>
            <person name="Mateos J.L."/>
            <person name="Berns M.C."/>
            <person name="Bujdoso N."/>
            <person name="Piofczyk T."/>
            <person name="de Lorenzo L."/>
            <person name="Barrero-Sicilia C."/>
            <person name="Mateos I."/>
            <person name="Piednoel M."/>
            <person name="Hagmann J."/>
            <person name="Chen-Min-Tao R."/>
            <person name="Iglesias-Fernandez R."/>
            <person name="Schuster S.C."/>
            <person name="Alonso-Blanco C."/>
            <person name="Roudier F."/>
            <person name="Carbonero P."/>
            <person name="Paz-Ares J."/>
            <person name="Davis S.J."/>
            <person name="Pecinka A."/>
            <person name="Quesneville H."/>
            <person name="Colot V."/>
            <person name="Lysak M.A."/>
            <person name="Weigel D."/>
            <person name="Coupland G."/>
            <person name="Schneeberger K."/>
        </authorList>
    </citation>
    <scope>NUCLEOTIDE SEQUENCE [LARGE SCALE GENOMIC DNA]</scope>
    <source>
        <strain evidence="4">cv. Pajares</strain>
    </source>
</reference>
<dbReference type="OrthoDB" id="1091660at2759"/>
<sequence length="242" mass="28128">MESKGVPIYKVLAAYILPPKLKRIEIFLDKLEEKGPQGTALATLRRSERLLFSDEYRYLLRPKEYKALMTMYMDRGEKEDLRRLWNLAKNDMKLLDGKGYSLTILAFVTKEDIEGAQEVLEGWDNGIFHVEVRDVLDFRYQRKRVMEEAELVVEDMLEDHNEEEEKKNRAMEVRQNGWNPKKNLALAAYASAQYVEGRRDIESAVDVLRLLGTQDPQDGNNDRLSRKMVEAMIGGGYFGEQE</sequence>
<gene>
    <name evidence="3" type="ordered locus">AALP_Aa5g125100</name>
</gene>
<dbReference type="eggNOG" id="KOG4197">
    <property type="taxonomic scope" value="Eukaryota"/>
</dbReference>
<feature type="coiled-coil region" evidence="2">
    <location>
        <begin position="146"/>
        <end position="174"/>
    </location>
</feature>
<dbReference type="OMA" id="INEYICT"/>
<protein>
    <submittedName>
        <fullName evidence="3">Uncharacterized protein</fullName>
    </submittedName>
</protein>
<name>A0A087GWN1_ARAAL</name>
<evidence type="ECO:0000256" key="1">
    <source>
        <dbReference type="ARBA" id="ARBA00007626"/>
    </source>
</evidence>